<dbReference type="AlphaFoldDB" id="A0AAF3EH32"/>
<proteinExistence type="predicted"/>
<dbReference type="GO" id="GO:0000209">
    <property type="term" value="P:protein polyubiquitination"/>
    <property type="evidence" value="ECO:0007669"/>
    <property type="project" value="TreeGrafter"/>
</dbReference>
<evidence type="ECO:0000313" key="2">
    <source>
        <dbReference type="Proteomes" id="UP000887575"/>
    </source>
</evidence>
<organism evidence="2 3">
    <name type="scientific">Mesorhabditis belari</name>
    <dbReference type="NCBI Taxonomy" id="2138241"/>
    <lineage>
        <taxon>Eukaryota</taxon>
        <taxon>Metazoa</taxon>
        <taxon>Ecdysozoa</taxon>
        <taxon>Nematoda</taxon>
        <taxon>Chromadorea</taxon>
        <taxon>Rhabditida</taxon>
        <taxon>Rhabditina</taxon>
        <taxon>Rhabditomorpha</taxon>
        <taxon>Rhabditoidea</taxon>
        <taxon>Rhabditidae</taxon>
        <taxon>Mesorhabditinae</taxon>
        <taxon>Mesorhabditis</taxon>
    </lineage>
</organism>
<dbReference type="InterPro" id="IPR027417">
    <property type="entry name" value="P-loop_NTPase"/>
</dbReference>
<sequence length="317" mass="36529">MDKNRTLIANRHGLAGLHFLYGNLDEAFEVYKQAWDILLDTKRINEKLGLASNSIEDLFTVEELDLDRNENEGAVEEAEERDAMNAERVHRAGREGRRMPRAERSRKNDEEQSFMILTDDLDKETLLNTRCASCRIGRRIRDLRELLGGTRDASLQTDSRFSFELLCAHLFRIAIRVPMSQATSTKFNQMYDDFCAWISQIRPFFEASLSAVQAVQELAHKLVELENASKRIEEGMEIFVPRAYGGTLEMKTVVNKKKDNAIGRIDRFGQTKPTTVHHFVVQNSIEEEIYRITQNHLFEEGWTVQTLKDVFGIQGIQ</sequence>
<dbReference type="PANTHER" id="PTHR45865:SF1">
    <property type="entry name" value="E3 UBIQUITIN-PROTEIN LIGASE SHPRH"/>
    <property type="match status" value="1"/>
</dbReference>
<name>A0AAF3EH32_9BILA</name>
<evidence type="ECO:0000256" key="1">
    <source>
        <dbReference type="SAM" id="MobiDB-lite"/>
    </source>
</evidence>
<dbReference type="GO" id="GO:0005634">
    <property type="term" value="C:nucleus"/>
    <property type="evidence" value="ECO:0007669"/>
    <property type="project" value="TreeGrafter"/>
</dbReference>
<feature type="region of interest" description="Disordered" evidence="1">
    <location>
        <begin position="69"/>
        <end position="109"/>
    </location>
</feature>
<feature type="compositionally biased region" description="Basic and acidic residues" evidence="1">
    <location>
        <begin position="81"/>
        <end position="109"/>
    </location>
</feature>
<dbReference type="GO" id="GO:0006974">
    <property type="term" value="P:DNA damage response"/>
    <property type="evidence" value="ECO:0007669"/>
    <property type="project" value="TreeGrafter"/>
</dbReference>
<protein>
    <submittedName>
        <fullName evidence="3">Uncharacterized protein</fullName>
    </submittedName>
</protein>
<dbReference type="WBParaSite" id="MBELARI_LOCUS13150">
    <property type="protein sequence ID" value="MBELARI_LOCUS13150"/>
    <property type="gene ID" value="MBELARI_LOCUS13150"/>
</dbReference>
<dbReference type="Gene3D" id="3.40.50.300">
    <property type="entry name" value="P-loop containing nucleotide triphosphate hydrolases"/>
    <property type="match status" value="1"/>
</dbReference>
<evidence type="ECO:0000313" key="3">
    <source>
        <dbReference type="WBParaSite" id="MBELARI_LOCUS13150"/>
    </source>
</evidence>
<dbReference type="Proteomes" id="UP000887575">
    <property type="component" value="Unassembled WGS sequence"/>
</dbReference>
<accession>A0AAF3EH32</accession>
<keyword evidence="2" id="KW-1185">Reference proteome</keyword>
<reference evidence="3" key="1">
    <citation type="submission" date="2024-02" db="UniProtKB">
        <authorList>
            <consortium name="WormBaseParasite"/>
        </authorList>
    </citation>
    <scope>IDENTIFICATION</scope>
</reference>
<dbReference type="GO" id="GO:0061630">
    <property type="term" value="F:ubiquitin protein ligase activity"/>
    <property type="evidence" value="ECO:0007669"/>
    <property type="project" value="TreeGrafter"/>
</dbReference>
<dbReference type="InterPro" id="IPR052583">
    <property type="entry name" value="ATP-helicase/E3_Ub-Ligase"/>
</dbReference>
<dbReference type="PANTHER" id="PTHR45865">
    <property type="entry name" value="E3 UBIQUITIN-PROTEIN LIGASE SHPRH FAMILY MEMBER"/>
    <property type="match status" value="1"/>
</dbReference>
<dbReference type="SUPFAM" id="SSF52540">
    <property type="entry name" value="P-loop containing nucleoside triphosphate hydrolases"/>
    <property type="match status" value="1"/>
</dbReference>